<name>A0A1F6CAZ3_HANXR</name>
<dbReference type="PANTHER" id="PTHR43245">
    <property type="entry name" value="BIFUNCTIONAL POLYMYXIN RESISTANCE PROTEIN ARNA"/>
    <property type="match status" value="1"/>
</dbReference>
<dbReference type="EMBL" id="MFKF01000321">
    <property type="protein sequence ID" value="OGG46364.1"/>
    <property type="molecule type" value="Genomic_DNA"/>
</dbReference>
<evidence type="ECO:0000313" key="3">
    <source>
        <dbReference type="Proteomes" id="UP000178606"/>
    </source>
</evidence>
<dbReference type="InterPro" id="IPR036291">
    <property type="entry name" value="NAD(P)-bd_dom_sf"/>
</dbReference>
<comment type="caution">
    <text evidence="2">The sequence shown here is derived from an EMBL/GenBank/DDBJ whole genome shotgun (WGS) entry which is preliminary data.</text>
</comment>
<dbReference type="Gene3D" id="3.40.50.720">
    <property type="entry name" value="NAD(P)-binding Rossmann-like Domain"/>
    <property type="match status" value="1"/>
</dbReference>
<evidence type="ECO:0000313" key="2">
    <source>
        <dbReference type="EMBL" id="OGG46364.1"/>
    </source>
</evidence>
<sequence length="339" mass="37660">MQVLVIGGTGLISTAVVNRLLAHGHEVWIFTRGQRPDGFGDRVRRLKGDRNDAGALTGAFSSVRPDAVIDMVAMRPEQAQVCADALKGGRTHYIFISTVCVYGGPLSPAPAREDHPRNYVSAYGEGKTRIEELLERAWASGDLRFTAFRPSYTYGPGGLFDSIWGRDPFLVGRIRKRRPLIVPGSGLNLWHPGFVDDVGEAIALSVGRETTFGKVYNANGPAVMTHDEYFLSMGEGLGVPGVELVHVPTEWLIAALPEENTRFLRDIFRHHVAFDTTALRRDVPEWSPKVDHAEGVARTAAWLDREGRNRDCGERPLDDRVLQAFHRAEAQFLSDMDEW</sequence>
<feature type="domain" description="NAD-dependent epimerase/dehydratase" evidence="1">
    <location>
        <begin position="3"/>
        <end position="217"/>
    </location>
</feature>
<protein>
    <recommendedName>
        <fullName evidence="1">NAD-dependent epimerase/dehydratase domain-containing protein</fullName>
    </recommendedName>
</protein>
<proteinExistence type="predicted"/>
<gene>
    <name evidence="2" type="ORF">A3F84_03240</name>
</gene>
<organism evidence="2 3">
    <name type="scientific">Handelsmanbacteria sp. (strain RIFCSPLOWO2_12_FULL_64_10)</name>
    <dbReference type="NCBI Taxonomy" id="1817868"/>
    <lineage>
        <taxon>Bacteria</taxon>
        <taxon>Candidatus Handelsmaniibacteriota</taxon>
    </lineage>
</organism>
<evidence type="ECO:0000259" key="1">
    <source>
        <dbReference type="Pfam" id="PF01370"/>
    </source>
</evidence>
<dbReference type="InterPro" id="IPR001509">
    <property type="entry name" value="Epimerase_deHydtase"/>
</dbReference>
<dbReference type="InterPro" id="IPR050177">
    <property type="entry name" value="Lipid_A_modif_metabolic_enz"/>
</dbReference>
<dbReference type="AlphaFoldDB" id="A0A1F6CAZ3"/>
<dbReference type="Proteomes" id="UP000178606">
    <property type="component" value="Unassembled WGS sequence"/>
</dbReference>
<dbReference type="SUPFAM" id="SSF51735">
    <property type="entry name" value="NAD(P)-binding Rossmann-fold domains"/>
    <property type="match status" value="1"/>
</dbReference>
<accession>A0A1F6CAZ3</accession>
<reference evidence="2 3" key="1">
    <citation type="journal article" date="2016" name="Nat. Commun.">
        <title>Thousands of microbial genomes shed light on interconnected biogeochemical processes in an aquifer system.</title>
        <authorList>
            <person name="Anantharaman K."/>
            <person name="Brown C.T."/>
            <person name="Hug L.A."/>
            <person name="Sharon I."/>
            <person name="Castelle C.J."/>
            <person name="Probst A.J."/>
            <person name="Thomas B.C."/>
            <person name="Singh A."/>
            <person name="Wilkins M.J."/>
            <person name="Karaoz U."/>
            <person name="Brodie E.L."/>
            <person name="Williams K.H."/>
            <person name="Hubbard S.S."/>
            <person name="Banfield J.F."/>
        </authorList>
    </citation>
    <scope>NUCLEOTIDE SEQUENCE [LARGE SCALE GENOMIC DNA]</scope>
    <source>
        <strain evidence="3">RIFCSPLOWO2_12_FULL_64_10</strain>
    </source>
</reference>
<dbReference type="Pfam" id="PF01370">
    <property type="entry name" value="Epimerase"/>
    <property type="match status" value="1"/>
</dbReference>